<dbReference type="KEGG" id="abac:LuPra_02662"/>
<name>A0A143PLJ0_LUTPR</name>
<accession>A0A143PLJ0</accession>
<dbReference type="Proteomes" id="UP000076079">
    <property type="component" value="Chromosome"/>
</dbReference>
<dbReference type="EMBL" id="CP015136">
    <property type="protein sequence ID" value="AMY09445.1"/>
    <property type="molecule type" value="Genomic_DNA"/>
</dbReference>
<keyword evidence="3" id="KW-1185">Reference proteome</keyword>
<evidence type="ECO:0000313" key="2">
    <source>
        <dbReference type="EMBL" id="AMY09445.1"/>
    </source>
</evidence>
<reference evidence="3" key="2">
    <citation type="submission" date="2016-04" db="EMBL/GenBank/DDBJ databases">
        <title>First Complete Genome Sequence of a Subdivision 6 Acidobacterium.</title>
        <authorList>
            <person name="Huang S."/>
            <person name="Vieira S."/>
            <person name="Bunk B."/>
            <person name="Riedel T."/>
            <person name="Sproeer C."/>
            <person name="Overmann J."/>
        </authorList>
    </citation>
    <scope>NUCLEOTIDE SEQUENCE [LARGE SCALE GENOMIC DNA]</scope>
    <source>
        <strain evidence="3">DSM 100886 HEG_-6_39</strain>
    </source>
</reference>
<sequence precursor="true">MRTGTLLMAAATLTVLAISAPARAQIHVLIPGDIEPPIYADLDRGFQPHTDEWAAIVFYRSPECIPEEFNLLDFLDFSGNPSLCQLHIAGRTTWVSLADPYPASSLFRGTGAVPVWFVRWPELQGAVADDVLTIGELAALPSLTVGSASFFLESIRNDIRGQRGGNETLVASGTLTDGRSFFVEVTEKFRNGVHLFPHVSIEFR</sequence>
<proteinExistence type="predicted"/>
<dbReference type="AlphaFoldDB" id="A0A143PLJ0"/>
<evidence type="ECO:0000313" key="3">
    <source>
        <dbReference type="Proteomes" id="UP000076079"/>
    </source>
</evidence>
<keyword evidence="1" id="KW-0732">Signal</keyword>
<gene>
    <name evidence="2" type="ORF">LuPra_02662</name>
</gene>
<evidence type="ECO:0000256" key="1">
    <source>
        <dbReference type="SAM" id="SignalP"/>
    </source>
</evidence>
<protein>
    <submittedName>
        <fullName evidence="2">Uncharacterized protein</fullName>
    </submittedName>
</protein>
<organism evidence="2 3">
    <name type="scientific">Luteitalea pratensis</name>
    <dbReference type="NCBI Taxonomy" id="1855912"/>
    <lineage>
        <taxon>Bacteria</taxon>
        <taxon>Pseudomonadati</taxon>
        <taxon>Acidobacteriota</taxon>
        <taxon>Vicinamibacteria</taxon>
        <taxon>Vicinamibacterales</taxon>
        <taxon>Vicinamibacteraceae</taxon>
        <taxon>Luteitalea</taxon>
    </lineage>
</organism>
<reference evidence="2 3" key="1">
    <citation type="journal article" date="2016" name="Genome Announc.">
        <title>First Complete Genome Sequence of a Subdivision 6 Acidobacterium Strain.</title>
        <authorList>
            <person name="Huang S."/>
            <person name="Vieira S."/>
            <person name="Bunk B."/>
            <person name="Riedel T."/>
            <person name="Sproer C."/>
            <person name="Overmann J."/>
        </authorList>
    </citation>
    <scope>NUCLEOTIDE SEQUENCE [LARGE SCALE GENOMIC DNA]</scope>
    <source>
        <strain evidence="3">DSM 100886 HEG_-6_39</strain>
    </source>
</reference>
<feature type="chain" id="PRO_5007511599" evidence="1">
    <location>
        <begin position="25"/>
        <end position="204"/>
    </location>
</feature>
<feature type="signal peptide" evidence="1">
    <location>
        <begin position="1"/>
        <end position="24"/>
    </location>
</feature>